<organism evidence="2">
    <name type="scientific">Amphimedon queenslandica</name>
    <name type="common">Sponge</name>
    <dbReference type="NCBI Taxonomy" id="400682"/>
    <lineage>
        <taxon>Eukaryota</taxon>
        <taxon>Metazoa</taxon>
        <taxon>Porifera</taxon>
        <taxon>Demospongiae</taxon>
        <taxon>Heteroscleromorpha</taxon>
        <taxon>Haplosclerida</taxon>
        <taxon>Niphatidae</taxon>
        <taxon>Amphimedon</taxon>
    </lineage>
</organism>
<evidence type="ECO:0000259" key="1">
    <source>
        <dbReference type="Pfam" id="PF05699"/>
    </source>
</evidence>
<dbReference type="PANTHER" id="PTHR46289:SF14">
    <property type="entry name" value="DUF4371 DOMAIN-CONTAINING PROTEIN"/>
    <property type="match status" value="1"/>
</dbReference>
<accession>A0A1X7SK88</accession>
<dbReference type="AlphaFoldDB" id="A0A1X7SK88"/>
<dbReference type="InterPro" id="IPR052958">
    <property type="entry name" value="IFN-induced_PKR_regulator"/>
</dbReference>
<reference evidence="2" key="1">
    <citation type="submission" date="2017-05" db="UniProtKB">
        <authorList>
            <consortium name="EnsemblMetazoa"/>
        </authorList>
    </citation>
    <scope>IDENTIFICATION</scope>
</reference>
<feature type="domain" description="HAT C-terminal dimerisation" evidence="1">
    <location>
        <begin position="38"/>
        <end position="94"/>
    </location>
</feature>
<proteinExistence type="predicted"/>
<dbReference type="EnsemblMetazoa" id="Aqu2.1.02475_001">
    <property type="protein sequence ID" value="Aqu2.1.02475_001"/>
    <property type="gene ID" value="Aqu2.1.02475"/>
</dbReference>
<name>A0A1X7SK88_AMPQE</name>
<dbReference type="PANTHER" id="PTHR46289">
    <property type="entry name" value="52 KDA REPRESSOR OF THE INHIBITOR OF THE PROTEIN KINASE-LIKE PROTEIN-RELATED"/>
    <property type="match status" value="1"/>
</dbReference>
<dbReference type="OrthoDB" id="1739706at2759"/>
<dbReference type="STRING" id="400682.A0A1X7SK88"/>
<evidence type="ECO:0000313" key="2">
    <source>
        <dbReference type="EnsemblMetazoa" id="Aqu2.1.02475_001"/>
    </source>
</evidence>
<dbReference type="InterPro" id="IPR008906">
    <property type="entry name" value="HATC_C_dom"/>
</dbReference>
<protein>
    <recommendedName>
        <fullName evidence="1">HAT C-terminal dimerisation domain-containing protein</fullName>
    </recommendedName>
</protein>
<sequence>MEAEASVVKGFLCDHDPNLCRSSNSLHKAYQLVLEVPESFPATIKCYQIAVTIAVSSATAEGSFSSLRRIKTYLRSTMSQTRLSNLALLYIERHLSSNLWNQIDNLVIKFAETHNNSRIALF</sequence>
<dbReference type="Pfam" id="PF05699">
    <property type="entry name" value="Dimer_Tnp_hAT"/>
    <property type="match status" value="1"/>
</dbReference>
<dbReference type="GO" id="GO:0046983">
    <property type="term" value="F:protein dimerization activity"/>
    <property type="evidence" value="ECO:0007669"/>
    <property type="project" value="InterPro"/>
</dbReference>
<dbReference type="InParanoid" id="A0A1X7SK88"/>